<protein>
    <submittedName>
        <fullName evidence="1">PTS mannose/fructose/sorbose transporter family subunit IID</fullName>
    </submittedName>
</protein>
<dbReference type="GO" id="GO:0005886">
    <property type="term" value="C:plasma membrane"/>
    <property type="evidence" value="ECO:0007669"/>
    <property type="project" value="TreeGrafter"/>
</dbReference>
<dbReference type="PANTHER" id="PTHR32502:SF27">
    <property type="entry name" value="PTS SYSTEM, MANNOSE-SPECIFIC IID COMPONENT"/>
    <property type="match status" value="1"/>
</dbReference>
<dbReference type="PROSITE" id="PS51108">
    <property type="entry name" value="PTS_EIID"/>
    <property type="match status" value="1"/>
</dbReference>
<evidence type="ECO:0000313" key="1">
    <source>
        <dbReference type="EMBL" id="MBI5169055.1"/>
    </source>
</evidence>
<dbReference type="Pfam" id="PF03613">
    <property type="entry name" value="EIID-AGA"/>
    <property type="match status" value="1"/>
</dbReference>
<dbReference type="InterPro" id="IPR050303">
    <property type="entry name" value="GatZ_KbaZ_carbometab"/>
</dbReference>
<dbReference type="Proteomes" id="UP000696931">
    <property type="component" value="Unassembled WGS sequence"/>
</dbReference>
<reference evidence="1" key="1">
    <citation type="submission" date="2020-07" db="EMBL/GenBank/DDBJ databases">
        <title>Huge and variable diversity of episymbiotic CPR bacteria and DPANN archaea in groundwater ecosystems.</title>
        <authorList>
            <person name="He C.Y."/>
            <person name="Keren R."/>
            <person name="Whittaker M."/>
            <person name="Farag I.F."/>
            <person name="Doudna J."/>
            <person name="Cate J.H.D."/>
            <person name="Banfield J.F."/>
        </authorList>
    </citation>
    <scope>NUCLEOTIDE SEQUENCE</scope>
    <source>
        <strain evidence="1">NC_groundwater_1813_Pr3_B-0.1um_71_17</strain>
    </source>
</reference>
<dbReference type="AlphaFoldDB" id="A0A933SD24"/>
<proteinExistence type="predicted"/>
<comment type="caution">
    <text evidence="1">The sequence shown here is derived from an EMBL/GenBank/DDBJ whole genome shotgun (WGS) entry which is preliminary data.</text>
</comment>
<gene>
    <name evidence="1" type="ORF">HZA61_06180</name>
</gene>
<name>A0A933SD24_UNCEI</name>
<sequence>MSHPVRSQFWKVALRANLLQATWNFERQQGLGWAFALQPVLKALYPDAATRRERLAEHTAYFNTQPTLASLALGAAAKLEELRARGEGPDAASMGRVKGVLGSTLAALGDRLFWFSLRPFAAALGVLVALARPESPAGAIALWCAYAIPHLGMRTAGVAVGYERGAAVLGGRLRDDLESAVTLLAYAGCITLGVATAVALAPGGEPRSIAVQSALAGGLGIGLLSAQRARPSPTQWALGMGVLGIVAAWQRLG</sequence>
<dbReference type="InterPro" id="IPR004704">
    <property type="entry name" value="PTS_IID_man"/>
</dbReference>
<dbReference type="PANTHER" id="PTHR32502">
    <property type="entry name" value="N-ACETYLGALACTOSAMINE PERMEASE II COMPONENT-RELATED"/>
    <property type="match status" value="1"/>
</dbReference>
<accession>A0A933SD24</accession>
<evidence type="ECO:0000313" key="2">
    <source>
        <dbReference type="Proteomes" id="UP000696931"/>
    </source>
</evidence>
<organism evidence="1 2">
    <name type="scientific">Eiseniibacteriota bacterium</name>
    <dbReference type="NCBI Taxonomy" id="2212470"/>
    <lineage>
        <taxon>Bacteria</taxon>
        <taxon>Candidatus Eiseniibacteriota</taxon>
    </lineage>
</organism>
<dbReference type="EMBL" id="JACRIW010000041">
    <property type="protein sequence ID" value="MBI5169055.1"/>
    <property type="molecule type" value="Genomic_DNA"/>
</dbReference>
<dbReference type="GO" id="GO:0009401">
    <property type="term" value="P:phosphoenolpyruvate-dependent sugar phosphotransferase system"/>
    <property type="evidence" value="ECO:0007669"/>
    <property type="project" value="InterPro"/>
</dbReference>